<dbReference type="AlphaFoldDB" id="A0A512N4I6"/>
<evidence type="ECO:0000313" key="3">
    <source>
        <dbReference type="Proteomes" id="UP000321058"/>
    </source>
</evidence>
<protein>
    <submittedName>
        <fullName evidence="2">Uncharacterized protein</fullName>
    </submittedName>
</protein>
<dbReference type="EMBL" id="BKAJ01000012">
    <property type="protein sequence ID" value="GEP53541.1"/>
    <property type="molecule type" value="Genomic_DNA"/>
</dbReference>
<dbReference type="Proteomes" id="UP000321058">
    <property type="component" value="Unassembled WGS sequence"/>
</dbReference>
<evidence type="ECO:0000313" key="2">
    <source>
        <dbReference type="EMBL" id="GEP53541.1"/>
    </source>
</evidence>
<name>A0A512N4I6_9HYPH</name>
<feature type="region of interest" description="Disordered" evidence="1">
    <location>
        <begin position="1"/>
        <end position="21"/>
    </location>
</feature>
<reference evidence="2 3" key="1">
    <citation type="submission" date="2019-07" db="EMBL/GenBank/DDBJ databases">
        <title>Whole genome shotgun sequence of Reyranella soli NBRC 108950.</title>
        <authorList>
            <person name="Hosoyama A."/>
            <person name="Uohara A."/>
            <person name="Ohji S."/>
            <person name="Ichikawa N."/>
        </authorList>
    </citation>
    <scope>NUCLEOTIDE SEQUENCE [LARGE SCALE GENOMIC DNA]</scope>
    <source>
        <strain evidence="2 3">NBRC 108950</strain>
    </source>
</reference>
<sequence>MVTSLSMRSNQTSKNTSQDDLWDLLGKSPATHRFLTLFKTPLDSFVGDILEVFKAPKAEGVDFEFVPGKRTEFLNLVDPSTIIGNTGPFNFNSPASGKMVPDDPGASHPDRVWRRLASAAAVGISYREPGLNSSLHISIRQDGANVHLDREGFVTSTNGRITYDPHQVLNHLSADLASDYVPVLVSSLTVKDDDGRTKFQGNLAPWLEVNLPGTMDLGGSRRNETEGIIGLRLFGIFQAGGG</sequence>
<keyword evidence="3" id="KW-1185">Reference proteome</keyword>
<organism evidence="2 3">
    <name type="scientific">Reyranella soli</name>
    <dbReference type="NCBI Taxonomy" id="1230389"/>
    <lineage>
        <taxon>Bacteria</taxon>
        <taxon>Pseudomonadati</taxon>
        <taxon>Pseudomonadota</taxon>
        <taxon>Alphaproteobacteria</taxon>
        <taxon>Hyphomicrobiales</taxon>
        <taxon>Reyranellaceae</taxon>
        <taxon>Reyranella</taxon>
    </lineage>
</organism>
<evidence type="ECO:0000256" key="1">
    <source>
        <dbReference type="SAM" id="MobiDB-lite"/>
    </source>
</evidence>
<feature type="compositionally biased region" description="Polar residues" evidence="1">
    <location>
        <begin position="1"/>
        <end position="19"/>
    </location>
</feature>
<gene>
    <name evidence="2" type="ORF">RSO01_07070</name>
</gene>
<proteinExistence type="predicted"/>
<accession>A0A512N4I6</accession>
<comment type="caution">
    <text evidence="2">The sequence shown here is derived from an EMBL/GenBank/DDBJ whole genome shotgun (WGS) entry which is preliminary data.</text>
</comment>